<evidence type="ECO:0000256" key="2">
    <source>
        <dbReference type="SAM" id="SignalP"/>
    </source>
</evidence>
<feature type="chain" id="PRO_5034047018" description="GH16 domain-containing protein" evidence="2">
    <location>
        <begin position="30"/>
        <end position="803"/>
    </location>
</feature>
<evidence type="ECO:0000259" key="3">
    <source>
        <dbReference type="PROSITE" id="PS51762"/>
    </source>
</evidence>
<accession>A0A8H5LMV4</accession>
<organism evidence="4 5">
    <name type="scientific">Tetrapyrgos nigripes</name>
    <dbReference type="NCBI Taxonomy" id="182062"/>
    <lineage>
        <taxon>Eukaryota</taxon>
        <taxon>Fungi</taxon>
        <taxon>Dikarya</taxon>
        <taxon>Basidiomycota</taxon>
        <taxon>Agaricomycotina</taxon>
        <taxon>Agaricomycetes</taxon>
        <taxon>Agaricomycetidae</taxon>
        <taxon>Agaricales</taxon>
        <taxon>Marasmiineae</taxon>
        <taxon>Marasmiaceae</taxon>
        <taxon>Tetrapyrgos</taxon>
    </lineage>
</organism>
<evidence type="ECO:0000313" key="5">
    <source>
        <dbReference type="Proteomes" id="UP000559256"/>
    </source>
</evidence>
<evidence type="ECO:0000256" key="1">
    <source>
        <dbReference type="SAM" id="MobiDB-lite"/>
    </source>
</evidence>
<evidence type="ECO:0000313" key="4">
    <source>
        <dbReference type="EMBL" id="KAF5362963.1"/>
    </source>
</evidence>
<dbReference type="InterPro" id="IPR050546">
    <property type="entry name" value="Glycosyl_Hydrlase_16"/>
</dbReference>
<dbReference type="PANTHER" id="PTHR10963:SF24">
    <property type="entry name" value="GLYCOSIDASE C21B10.07-RELATED"/>
    <property type="match status" value="1"/>
</dbReference>
<dbReference type="InterPro" id="IPR013320">
    <property type="entry name" value="ConA-like_dom_sf"/>
</dbReference>
<feature type="signal peptide" evidence="2">
    <location>
        <begin position="1"/>
        <end position="29"/>
    </location>
</feature>
<dbReference type="Proteomes" id="UP000559256">
    <property type="component" value="Unassembled WGS sequence"/>
</dbReference>
<dbReference type="PANTHER" id="PTHR10963">
    <property type="entry name" value="GLYCOSYL HYDROLASE-RELATED"/>
    <property type="match status" value="1"/>
</dbReference>
<dbReference type="FunFam" id="2.60.120.200:FF:000179">
    <property type="entry name" value="Unplaced genomic scaffold supercont1.19, whole genome shotgun sequence"/>
    <property type="match status" value="1"/>
</dbReference>
<dbReference type="GO" id="GO:0009251">
    <property type="term" value="P:glucan catabolic process"/>
    <property type="evidence" value="ECO:0007669"/>
    <property type="project" value="TreeGrafter"/>
</dbReference>
<dbReference type="InterPro" id="IPR000757">
    <property type="entry name" value="Beta-glucanase-like"/>
</dbReference>
<dbReference type="GO" id="GO:0004553">
    <property type="term" value="F:hydrolase activity, hydrolyzing O-glycosyl compounds"/>
    <property type="evidence" value="ECO:0007669"/>
    <property type="project" value="InterPro"/>
</dbReference>
<reference evidence="4 5" key="1">
    <citation type="journal article" date="2020" name="ISME J.">
        <title>Uncovering the hidden diversity of litter-decomposition mechanisms in mushroom-forming fungi.</title>
        <authorList>
            <person name="Floudas D."/>
            <person name="Bentzer J."/>
            <person name="Ahren D."/>
            <person name="Johansson T."/>
            <person name="Persson P."/>
            <person name="Tunlid A."/>
        </authorList>
    </citation>
    <scope>NUCLEOTIDE SEQUENCE [LARGE SCALE GENOMIC DNA]</scope>
    <source>
        <strain evidence="4 5">CBS 291.85</strain>
    </source>
</reference>
<dbReference type="Gene3D" id="2.60.120.200">
    <property type="match status" value="1"/>
</dbReference>
<comment type="caution">
    <text evidence="4">The sequence shown here is derived from an EMBL/GenBank/DDBJ whole genome shotgun (WGS) entry which is preliminary data.</text>
</comment>
<dbReference type="SUPFAM" id="SSF49899">
    <property type="entry name" value="Concanavalin A-like lectins/glucanases"/>
    <property type="match status" value="1"/>
</dbReference>
<keyword evidence="2" id="KW-0732">Signal</keyword>
<dbReference type="EMBL" id="JAACJM010000036">
    <property type="protein sequence ID" value="KAF5362963.1"/>
    <property type="molecule type" value="Genomic_DNA"/>
</dbReference>
<dbReference type="AlphaFoldDB" id="A0A8H5LMV4"/>
<keyword evidence="5" id="KW-1185">Reference proteome</keyword>
<feature type="domain" description="GH16" evidence="3">
    <location>
        <begin position="29"/>
        <end position="265"/>
    </location>
</feature>
<protein>
    <recommendedName>
        <fullName evidence="3">GH16 domain-containing protein</fullName>
    </recommendedName>
</protein>
<dbReference type="Pfam" id="PF26113">
    <property type="entry name" value="GH16_XgeA"/>
    <property type="match status" value="1"/>
</dbReference>
<gene>
    <name evidence="4" type="ORF">D9758_007048</name>
</gene>
<dbReference type="PROSITE" id="PS51762">
    <property type="entry name" value="GH16_2"/>
    <property type="match status" value="1"/>
</dbReference>
<sequence length="803" mass="88719">MRSFTTTFATTVSVASAVWQLANLGGVEATSYNLVKGYEGSTFFDDWDFYGSFDNLTNGDAIFVTSDVAASSKLAYVDSTTNRAIIKVDNTSTVPFNEKRNTVRIASKELYNVGSVWIADMYHVPYGCSVWPAFWSQAPHWPNGGEIDTFEGVNQVTMNQMGLHTTEGCTQVNPIQTSSLVNSTDCNFQTNSNEGCIVTNPTTKSYGADFAAAGGGVFVTEMAESGISVWFFSRSDIPTSISAKAESIDTSTLGEPVGNWPNDGCNVDKFFGAQNLIFDITLCGDFAGAPSVFAETCPGTCYPDYVVGNGSNYANAYFEVDYVRVGSNTHACISKRMDIWGDKPEEHKQISAFLKPALGSLEHLEAFRWRWHPKDSIWTLKAVMPLLSSLRCLQDVEFDFALLHSGSAVLPRAPNFPFPDLLNLKSLSLTVSPDESVYRNVSGSVSVVSALGNYLLSLSKSLSALHLDSGPGNSHWPHRLDFNSLETSLRFSITELSLAGSPSEILQIAEIPLLFPNLTSLKLRSHHGIPDDTLTTLFSTLTAKQIRLRCLALDCTAVPALDYIESYAGLETLSLRCSVPYFNRYAYNDEADRFYQRILPLHQETLISLDIRTKFESRWCFGKHNVDAISNCMGLQELYVCVNHKGLPAASGSRHDNIIYHALNLDPAQLLLEMIYFSLLQITTLRVDSARDYTYDSHFSDLLTEGRLRSQGIRSSIRSSFKEFLTDSSSVSNDFDVLKWVRIYVGDERLDLDTALERGEQLNPVPSKGAEEHPSQSSSRIKKKSLASAIKAVKGRFHRAIAT</sequence>
<feature type="region of interest" description="Disordered" evidence="1">
    <location>
        <begin position="761"/>
        <end position="784"/>
    </location>
</feature>
<name>A0A8H5LMV4_9AGAR</name>
<proteinExistence type="predicted"/>
<dbReference type="CDD" id="cd02181">
    <property type="entry name" value="GH16_fungal_Lam16A_glucanase"/>
    <property type="match status" value="1"/>
</dbReference>
<dbReference type="OrthoDB" id="192832at2759"/>